<feature type="region of interest" description="Disordered" evidence="1">
    <location>
        <begin position="78"/>
        <end position="102"/>
    </location>
</feature>
<dbReference type="EMBL" id="JAHUTJ010041315">
    <property type="protein sequence ID" value="MED6280005.1"/>
    <property type="molecule type" value="Genomic_DNA"/>
</dbReference>
<accession>A0ABU7E1F4</accession>
<comment type="caution">
    <text evidence="2">The sequence shown here is derived from an EMBL/GenBank/DDBJ whole genome shotgun (WGS) entry which is preliminary data.</text>
</comment>
<gene>
    <name evidence="2" type="ORF">CHARACLAT_006385</name>
</gene>
<feature type="region of interest" description="Disordered" evidence="1">
    <location>
        <begin position="32"/>
        <end position="59"/>
    </location>
</feature>
<name>A0ABU7E1F4_9TELE</name>
<proteinExistence type="predicted"/>
<evidence type="ECO:0000256" key="1">
    <source>
        <dbReference type="SAM" id="MobiDB-lite"/>
    </source>
</evidence>
<reference evidence="2 3" key="1">
    <citation type="submission" date="2021-06" db="EMBL/GenBank/DDBJ databases">
        <authorList>
            <person name="Palmer J.M."/>
        </authorList>
    </citation>
    <scope>NUCLEOTIDE SEQUENCE [LARGE SCALE GENOMIC DNA]</scope>
    <source>
        <strain evidence="2 3">CL_MEX2019</strain>
        <tissue evidence="2">Muscle</tissue>
    </source>
</reference>
<sequence>MCVMKIGNLKKSKPLLIKNKLLTLKRSHWPNTIESTTTENMEKPHNAPRGRPLQHDSNRTFCPLFTEDAPMRLCGQEYREEEEEELSHKHFETPERKHNVKT</sequence>
<protein>
    <submittedName>
        <fullName evidence="2">Uncharacterized protein</fullName>
    </submittedName>
</protein>
<dbReference type="Proteomes" id="UP001352852">
    <property type="component" value="Unassembled WGS sequence"/>
</dbReference>
<keyword evidence="3" id="KW-1185">Reference proteome</keyword>
<evidence type="ECO:0000313" key="2">
    <source>
        <dbReference type="EMBL" id="MED6280005.1"/>
    </source>
</evidence>
<evidence type="ECO:0000313" key="3">
    <source>
        <dbReference type="Proteomes" id="UP001352852"/>
    </source>
</evidence>
<organism evidence="2 3">
    <name type="scientific">Characodon lateralis</name>
    <dbReference type="NCBI Taxonomy" id="208331"/>
    <lineage>
        <taxon>Eukaryota</taxon>
        <taxon>Metazoa</taxon>
        <taxon>Chordata</taxon>
        <taxon>Craniata</taxon>
        <taxon>Vertebrata</taxon>
        <taxon>Euteleostomi</taxon>
        <taxon>Actinopterygii</taxon>
        <taxon>Neopterygii</taxon>
        <taxon>Teleostei</taxon>
        <taxon>Neoteleostei</taxon>
        <taxon>Acanthomorphata</taxon>
        <taxon>Ovalentaria</taxon>
        <taxon>Atherinomorphae</taxon>
        <taxon>Cyprinodontiformes</taxon>
        <taxon>Goodeidae</taxon>
        <taxon>Characodon</taxon>
    </lineage>
</organism>
<feature type="compositionally biased region" description="Basic and acidic residues" evidence="1">
    <location>
        <begin position="86"/>
        <end position="102"/>
    </location>
</feature>